<feature type="transmembrane region" description="Helical" evidence="8">
    <location>
        <begin position="100"/>
        <end position="117"/>
    </location>
</feature>
<keyword evidence="7 8" id="KW-0472">Membrane</keyword>
<accession>A0A538TS45</accession>
<comment type="subcellular location">
    <subcellularLocation>
        <location evidence="1">Cell membrane</location>
        <topology evidence="1">Multi-pass membrane protein</topology>
    </subcellularLocation>
</comment>
<comment type="similarity">
    <text evidence="2">Belongs to the MreD family.</text>
</comment>
<evidence type="ECO:0000313" key="10">
    <source>
        <dbReference type="Proteomes" id="UP000316609"/>
    </source>
</evidence>
<dbReference type="GO" id="GO:0005886">
    <property type="term" value="C:plasma membrane"/>
    <property type="evidence" value="ECO:0007669"/>
    <property type="project" value="UniProtKB-SubCell"/>
</dbReference>
<feature type="transmembrane region" description="Helical" evidence="8">
    <location>
        <begin position="129"/>
        <end position="151"/>
    </location>
</feature>
<keyword evidence="4 8" id="KW-0812">Transmembrane</keyword>
<evidence type="ECO:0000256" key="6">
    <source>
        <dbReference type="ARBA" id="ARBA00022989"/>
    </source>
</evidence>
<dbReference type="EMBL" id="VBOY01000057">
    <property type="protein sequence ID" value="TMQ66436.1"/>
    <property type="molecule type" value="Genomic_DNA"/>
</dbReference>
<evidence type="ECO:0000256" key="4">
    <source>
        <dbReference type="ARBA" id="ARBA00022692"/>
    </source>
</evidence>
<keyword evidence="5" id="KW-0133">Cell shape</keyword>
<evidence type="ECO:0000256" key="8">
    <source>
        <dbReference type="SAM" id="Phobius"/>
    </source>
</evidence>
<evidence type="ECO:0000313" key="9">
    <source>
        <dbReference type="EMBL" id="TMQ66436.1"/>
    </source>
</evidence>
<sequence length="171" mass="17643">MRAAVALLVGIVVVLLLRSTALAAFASHGIVLDVLAFATVVWALRHGEAWGASFGFALGLAADLDAAHWLGRHALALTLVGYVAGRLASTLVRESTRTQLVLVLAATAVHQAWTAAFDAGGFPAWPTLLLARVVVGPIVTALSGALVLAAVRRASGRPLFANVSIQPGQPL</sequence>
<comment type="caution">
    <text evidence="9">The sequence shown here is derived from an EMBL/GenBank/DDBJ whole genome shotgun (WGS) entry which is preliminary data.</text>
</comment>
<gene>
    <name evidence="9" type="primary">mreD</name>
    <name evidence="9" type="ORF">E6K78_06490</name>
</gene>
<evidence type="ECO:0000256" key="7">
    <source>
        <dbReference type="ARBA" id="ARBA00023136"/>
    </source>
</evidence>
<name>A0A538TS45_UNCEI</name>
<dbReference type="InterPro" id="IPR007227">
    <property type="entry name" value="Cell_shape_determining_MreD"/>
</dbReference>
<protein>
    <submittedName>
        <fullName evidence="9">Rod shape-determining protein MreD</fullName>
    </submittedName>
</protein>
<keyword evidence="3" id="KW-1003">Cell membrane</keyword>
<evidence type="ECO:0000256" key="1">
    <source>
        <dbReference type="ARBA" id="ARBA00004651"/>
    </source>
</evidence>
<dbReference type="GO" id="GO:0008360">
    <property type="term" value="P:regulation of cell shape"/>
    <property type="evidence" value="ECO:0007669"/>
    <property type="project" value="UniProtKB-KW"/>
</dbReference>
<evidence type="ECO:0000256" key="3">
    <source>
        <dbReference type="ARBA" id="ARBA00022475"/>
    </source>
</evidence>
<proteinExistence type="inferred from homology"/>
<reference evidence="9 10" key="1">
    <citation type="journal article" date="2019" name="Nat. Microbiol.">
        <title>Mediterranean grassland soil C-N compound turnover is dependent on rainfall and depth, and is mediated by genomically divergent microorganisms.</title>
        <authorList>
            <person name="Diamond S."/>
            <person name="Andeer P.F."/>
            <person name="Li Z."/>
            <person name="Crits-Christoph A."/>
            <person name="Burstein D."/>
            <person name="Anantharaman K."/>
            <person name="Lane K.R."/>
            <person name="Thomas B.C."/>
            <person name="Pan C."/>
            <person name="Northen T.R."/>
            <person name="Banfield J.F."/>
        </authorList>
    </citation>
    <scope>NUCLEOTIDE SEQUENCE [LARGE SCALE GENOMIC DNA]</scope>
    <source>
        <strain evidence="9">WS_8</strain>
    </source>
</reference>
<dbReference type="Pfam" id="PF04093">
    <property type="entry name" value="MreD"/>
    <property type="match status" value="1"/>
</dbReference>
<evidence type="ECO:0000256" key="5">
    <source>
        <dbReference type="ARBA" id="ARBA00022960"/>
    </source>
</evidence>
<dbReference type="Proteomes" id="UP000316609">
    <property type="component" value="Unassembled WGS sequence"/>
</dbReference>
<dbReference type="NCBIfam" id="TIGR03426">
    <property type="entry name" value="shape_MreD"/>
    <property type="match status" value="1"/>
</dbReference>
<dbReference type="AlphaFoldDB" id="A0A538TS45"/>
<organism evidence="9 10">
    <name type="scientific">Eiseniibacteriota bacterium</name>
    <dbReference type="NCBI Taxonomy" id="2212470"/>
    <lineage>
        <taxon>Bacteria</taxon>
        <taxon>Candidatus Eiseniibacteriota</taxon>
    </lineage>
</organism>
<keyword evidence="6 8" id="KW-1133">Transmembrane helix</keyword>
<evidence type="ECO:0000256" key="2">
    <source>
        <dbReference type="ARBA" id="ARBA00007776"/>
    </source>
</evidence>
<feature type="transmembrane region" description="Helical" evidence="8">
    <location>
        <begin position="69"/>
        <end position="88"/>
    </location>
</feature>